<dbReference type="Pfam" id="PF24801">
    <property type="entry name" value="FNIII-A_GpJ"/>
    <property type="match status" value="1"/>
</dbReference>
<evidence type="ECO:0000313" key="4">
    <source>
        <dbReference type="Proteomes" id="UP000188998"/>
    </source>
</evidence>
<evidence type="ECO:0008006" key="5">
    <source>
        <dbReference type="Google" id="ProtNLM"/>
    </source>
</evidence>
<protein>
    <recommendedName>
        <fullName evidence="5">Tip attachment protein J domain-containing protein</fullName>
    </recommendedName>
</protein>
<dbReference type="Pfam" id="PF13550">
    <property type="entry name" value="Phage-tail_3"/>
    <property type="match status" value="1"/>
</dbReference>
<dbReference type="InterPro" id="IPR055385">
    <property type="entry name" value="GpJ_HDII-ins2"/>
</dbReference>
<dbReference type="PANTHER" id="PTHR36251">
    <property type="entry name" value="FELS-1 PROPHAGE HOST SPECIFICITY PROTEIN-RELATED"/>
    <property type="match status" value="1"/>
</dbReference>
<dbReference type="Proteomes" id="UP000188998">
    <property type="component" value="Unassembled WGS sequence"/>
</dbReference>
<dbReference type="PANTHER" id="PTHR36251:SF2">
    <property type="entry name" value="GIFSY-2 PROPHAGE HOST SPECIFICITY PROTEIN J, PHAGE LAMBDA"/>
    <property type="match status" value="1"/>
</dbReference>
<comment type="caution">
    <text evidence="3">The sequence shown here is derived from an EMBL/GenBank/DDBJ whole genome shotgun (WGS) entry which is preliminary data.</text>
</comment>
<name>A0AAJ3K2I4_9PAST</name>
<evidence type="ECO:0000259" key="2">
    <source>
        <dbReference type="Pfam" id="PF24801"/>
    </source>
</evidence>
<evidence type="ECO:0000259" key="1">
    <source>
        <dbReference type="Pfam" id="PF13550"/>
    </source>
</evidence>
<dbReference type="EMBL" id="MLAB01000061">
    <property type="protein sequence ID" value="OOF70036.1"/>
    <property type="molecule type" value="Genomic_DNA"/>
</dbReference>
<dbReference type="AlphaFoldDB" id="A0AAJ3K2I4"/>
<evidence type="ECO:0000313" key="3">
    <source>
        <dbReference type="EMBL" id="OOF70036.1"/>
    </source>
</evidence>
<sequence length="1243" mass="136975">MGKGGGGGRTPVEAKESGRSKQLVKIVEIISEGEIAGLADGMKSVYLDNTPIQNQDGSYNFSNVQLEGRVGSQVQDIISGFNTSEKEISVGTQVRKTTPITRTITDSKVSRLRLTLGVQSLFQQNDQGDTNGASVNLTVYIGNQHYPITISGKYSSQYLQQHTFSDLPAMPFTIRVERNSEDSKSQRLQNNTVWASYTEIIDTEFTYPNTALIGVKFDSEYFSNIPNRTYDVKGIKVKVPSNYDPKTRQYRGMWDGTFKLAWSDNPAWVLYDIVTNKRYGLGQRLGEFGADKWALYQAAQYCDQLVPDGFGGEEPRFTCNVWLTEQQAAYDVINDICSIFRAMPVWNGRELMVVMDRPSDPVWTYTNANVENGEFTYTFSAKKARHNAIQVEYADKDNAYEKTIEYVSDDEAIRKNGLNVKKITAFGCTSRGQAHRTGLWLLQTEKLETKTVTFTVGTEGLMHIPGDIIKVADIDYAGTNIGGRVLNIDGRNVTLDREIDITANSYFTYINAQAKHQDIKILSANGAEITLDTEPTGLTEYGVWSLTTQRINTQLFRALSVKEQDKGKYTIVALQHEPQKEAIVDNGAVFEPKATSILVVPKVNDIQILTNPDGSIGINADVSGGNGLVKYDVLIYKGDNLFEVRLGLKSPELDLSNLTNGEYLVVIRARNDKGQLLNERTQEFIVDRPPAPTGVRTTGGLGNITLEWDWINDATATEIFAAETDDIQTAKRIAKVTARMYTHEVGAKQVRYYWLRHTRGINVGPFYQQSGLRAESAVDIDEELALLNEKLSQNIINDVIDTALPARNLELIKTVTGLNVNEFAGYNQVHNTTDGKLYTWNGTKYVDNSVDVGKLQIPTKQLTGTIGAQQIAANVIGTQHLGANVVTADKIAADSISAAALQAGAVRANHVAAGELTADKLAIGLGGNLLYNPIFANNGNGWTMYVDSANMDNADWTFNNLIGAYQGGAYLPTELKFRWQRNRKNTNTGNVRLGGLYQDLRLVKDKYYCFSAYIGAHRAFIDLNIEQGSVQIIKKSWSGRGKNGGYGNNNTETGIEENRRIYVIFKATGDNATYRMIINMWAEGAQNNPALMIRRPMLEECLPTTKEPNVWQNAGVTSIHGGSIVTNTITAQQIAANTITSNQIAAGTIAARNMAAGSINASHVVSKTLTADKLNISSLSAISANLGSITGGSLNINNRFKVSNQGQVEMRANQGNVGLVMNNEYIVVYDQQGNPRLKIGKLR</sequence>
<dbReference type="InterPro" id="IPR032876">
    <property type="entry name" value="J_dom"/>
</dbReference>
<dbReference type="InterPro" id="IPR053171">
    <property type="entry name" value="Viral_Tip_Attach_Protein"/>
</dbReference>
<feature type="domain" description="Tip attachment protein J HDII-ins2" evidence="2">
    <location>
        <begin position="84"/>
        <end position="203"/>
    </location>
</feature>
<feature type="domain" description="Tip attachment protein J" evidence="1">
    <location>
        <begin position="324"/>
        <end position="488"/>
    </location>
</feature>
<reference evidence="3 4" key="1">
    <citation type="submission" date="2016-10" db="EMBL/GenBank/DDBJ databases">
        <title>Rodentibacter gen. nov. and new species.</title>
        <authorList>
            <person name="Christensen H."/>
        </authorList>
    </citation>
    <scope>NUCLEOTIDE SEQUENCE [LARGE SCALE GENOMIC DNA]</scope>
    <source>
        <strain evidence="3 4">199137021</strain>
    </source>
</reference>
<gene>
    <name evidence="3" type="ORF">BKG90_11180</name>
</gene>
<keyword evidence="4" id="KW-1185">Reference proteome</keyword>
<organism evidence="3 4">
    <name type="scientific">Rodentibacter caecimuris</name>
    <dbReference type="NCBI Taxonomy" id="1796644"/>
    <lineage>
        <taxon>Bacteria</taxon>
        <taxon>Pseudomonadati</taxon>
        <taxon>Pseudomonadota</taxon>
        <taxon>Gammaproteobacteria</taxon>
        <taxon>Pasteurellales</taxon>
        <taxon>Pasteurellaceae</taxon>
        <taxon>Rodentibacter</taxon>
    </lineage>
</organism>
<proteinExistence type="predicted"/>
<dbReference type="RefSeq" id="WP_059366383.1">
    <property type="nucleotide sequence ID" value="NZ_BBXJ01000001.1"/>
</dbReference>
<accession>A0AAJ3K2I4</accession>